<name>A0A9P7HBT6_9HYPO</name>
<dbReference type="GO" id="GO:0006508">
    <property type="term" value="P:proteolysis"/>
    <property type="evidence" value="ECO:0007669"/>
    <property type="project" value="UniProtKB-KW"/>
</dbReference>
<keyword evidence="2" id="KW-0645">Protease</keyword>
<evidence type="ECO:0000313" key="7">
    <source>
        <dbReference type="Proteomes" id="UP000750502"/>
    </source>
</evidence>
<dbReference type="InterPro" id="IPR036852">
    <property type="entry name" value="Peptidase_S8/S53_dom_sf"/>
</dbReference>
<accession>A0A9P7HBT6</accession>
<evidence type="ECO:0000256" key="2">
    <source>
        <dbReference type="ARBA" id="ARBA00022670"/>
    </source>
</evidence>
<evidence type="ECO:0000256" key="3">
    <source>
        <dbReference type="ARBA" id="ARBA00022825"/>
    </source>
</evidence>
<dbReference type="Pfam" id="PF00082">
    <property type="entry name" value="Peptidase_S8"/>
    <property type="match status" value="1"/>
</dbReference>
<comment type="caution">
    <text evidence="4">Lacks conserved residue(s) required for the propagation of feature annotation.</text>
</comment>
<dbReference type="Proteomes" id="UP000750502">
    <property type="component" value="Unassembled WGS sequence"/>
</dbReference>
<keyword evidence="3" id="KW-0720">Serine protease</keyword>
<proteinExistence type="inferred from homology"/>
<dbReference type="SUPFAM" id="SSF52743">
    <property type="entry name" value="Subtilisin-like"/>
    <property type="match status" value="1"/>
</dbReference>
<dbReference type="EMBL" id="JADFTT010001338">
    <property type="protein sequence ID" value="KAG5756454.1"/>
    <property type="molecule type" value="Genomic_DNA"/>
</dbReference>
<evidence type="ECO:0000256" key="1">
    <source>
        <dbReference type="ARBA" id="ARBA00011073"/>
    </source>
</evidence>
<evidence type="ECO:0000313" key="6">
    <source>
        <dbReference type="EMBL" id="KAG5756454.1"/>
    </source>
</evidence>
<keyword evidence="7" id="KW-1185">Reference proteome</keyword>
<dbReference type="InterPro" id="IPR022398">
    <property type="entry name" value="Peptidase_S8_His-AS"/>
</dbReference>
<dbReference type="InterPro" id="IPR000209">
    <property type="entry name" value="Peptidase_S8/S53_dom"/>
</dbReference>
<dbReference type="PROSITE" id="PS51892">
    <property type="entry name" value="SUBTILASE"/>
    <property type="match status" value="1"/>
</dbReference>
<dbReference type="InterPro" id="IPR050131">
    <property type="entry name" value="Peptidase_S8_subtilisin-like"/>
</dbReference>
<feature type="domain" description="Peptidase S8/S53" evidence="5">
    <location>
        <begin position="31"/>
        <end position="128"/>
    </location>
</feature>
<dbReference type="AlphaFoldDB" id="A0A9P7HBT6"/>
<organism evidence="6 7">
    <name type="scientific">Fusarium xylarioides</name>
    <dbReference type="NCBI Taxonomy" id="221167"/>
    <lineage>
        <taxon>Eukaryota</taxon>
        <taxon>Fungi</taxon>
        <taxon>Dikarya</taxon>
        <taxon>Ascomycota</taxon>
        <taxon>Pezizomycotina</taxon>
        <taxon>Sordariomycetes</taxon>
        <taxon>Hypocreomycetidae</taxon>
        <taxon>Hypocreales</taxon>
        <taxon>Nectriaceae</taxon>
        <taxon>Fusarium</taxon>
        <taxon>Fusarium fujikuroi species complex</taxon>
    </lineage>
</organism>
<reference evidence="6" key="2">
    <citation type="submission" date="2020-10" db="EMBL/GenBank/DDBJ databases">
        <authorList>
            <person name="Peck L.D."/>
            <person name="Nowell R.W."/>
            <person name="Flood J."/>
            <person name="Ryan M.J."/>
            <person name="Barraclough T.G."/>
        </authorList>
    </citation>
    <scope>NUCLEOTIDE SEQUENCE</scope>
    <source>
        <strain evidence="6">IMI 127659i</strain>
    </source>
</reference>
<reference evidence="6" key="1">
    <citation type="journal article" date="2020" name="bioRxiv">
        <title>Historical genomics reveals the evolutionary mechanisms behind multiple outbreaks of the host-specific coffee wilt pathogen Fusarium xylarioides.</title>
        <authorList>
            <person name="Peck D."/>
            <person name="Nowell R.W."/>
            <person name="Flood J."/>
            <person name="Ryan M.J."/>
            <person name="Barraclough T.G."/>
        </authorList>
    </citation>
    <scope>NUCLEOTIDE SEQUENCE</scope>
    <source>
        <strain evidence="6">IMI 127659i</strain>
    </source>
</reference>
<evidence type="ECO:0000256" key="4">
    <source>
        <dbReference type="PROSITE-ProRule" id="PRU01240"/>
    </source>
</evidence>
<dbReference type="Gene3D" id="3.40.50.200">
    <property type="entry name" value="Peptidase S8/S53 domain"/>
    <property type="match status" value="1"/>
</dbReference>
<evidence type="ECO:0000259" key="5">
    <source>
        <dbReference type="Pfam" id="PF00082"/>
    </source>
</evidence>
<sequence length="181" mass="19080">MTKVPAKATYVLEVDHPEFEGRARFVQNFVDNADLDANGHGTNIAGTIGSKTYGVAKKTQLFAVKVLNEYTAGQTSGILAGMDFMCSESIVVNMSLSVASSPAINAAARYIVKSGYFLAVAAGNDDTDASHVTGLAAYFLGLKDIKASKICNLIASMSLIDVIKGIPENTVNLLIQNGEAK</sequence>
<dbReference type="PROSITE" id="PS00137">
    <property type="entry name" value="SUBTILASE_HIS"/>
    <property type="match status" value="1"/>
</dbReference>
<protein>
    <recommendedName>
        <fullName evidence="5">Peptidase S8/S53 domain-containing protein</fullName>
    </recommendedName>
</protein>
<keyword evidence="3" id="KW-0378">Hydrolase</keyword>
<dbReference type="GO" id="GO:0004252">
    <property type="term" value="F:serine-type endopeptidase activity"/>
    <property type="evidence" value="ECO:0007669"/>
    <property type="project" value="InterPro"/>
</dbReference>
<dbReference type="OrthoDB" id="206201at2759"/>
<gene>
    <name evidence="6" type="ORF">H9Q72_014442</name>
</gene>
<dbReference type="PANTHER" id="PTHR43806">
    <property type="entry name" value="PEPTIDASE S8"/>
    <property type="match status" value="1"/>
</dbReference>
<comment type="similarity">
    <text evidence="1 4">Belongs to the peptidase S8 family.</text>
</comment>
<comment type="caution">
    <text evidence="6">The sequence shown here is derived from an EMBL/GenBank/DDBJ whole genome shotgun (WGS) entry which is preliminary data.</text>
</comment>
<dbReference type="PANTHER" id="PTHR43806:SF58">
    <property type="entry name" value="ALKALINE PROTEASE 1-RELATED"/>
    <property type="match status" value="1"/>
</dbReference>